<keyword evidence="1" id="KW-1133">Transmembrane helix</keyword>
<name>A0A135L3T9_9BACI</name>
<comment type="caution">
    <text evidence="2">The sequence shown here is derived from an EMBL/GenBank/DDBJ whole genome shotgun (WGS) entry which is preliminary data.</text>
</comment>
<dbReference type="AlphaFoldDB" id="A0A135L3T9"/>
<dbReference type="EMBL" id="LSKU01000001">
    <property type="protein sequence ID" value="KXG43655.1"/>
    <property type="molecule type" value="Genomic_DNA"/>
</dbReference>
<evidence type="ECO:0000313" key="3">
    <source>
        <dbReference type="Proteomes" id="UP000070352"/>
    </source>
</evidence>
<dbReference type="RefSeq" id="WP_068724423.1">
    <property type="nucleotide sequence ID" value="NZ_LSKU01000001.1"/>
</dbReference>
<organism evidence="2 3">
    <name type="scientific">Tepidibacillus decaturensis</name>
    <dbReference type="NCBI Taxonomy" id="1413211"/>
    <lineage>
        <taxon>Bacteria</taxon>
        <taxon>Bacillati</taxon>
        <taxon>Bacillota</taxon>
        <taxon>Bacilli</taxon>
        <taxon>Bacillales</taxon>
        <taxon>Bacillaceae</taxon>
        <taxon>Tepidibacillus</taxon>
    </lineage>
</organism>
<dbReference type="STRING" id="1413211.U473_06210"/>
<reference evidence="2 3" key="1">
    <citation type="submission" date="2016-02" db="EMBL/GenBank/DDBJ databases">
        <title>Draft Genome for Tepidibacillus decaturensis nov. sp. Strain Z9, an Anaerobic, Moderately Thermophilic and Heterotrophic Bacterium from Deep Subsurface of the Illinois Basin, USA.</title>
        <authorList>
            <person name="Dong Y."/>
            <person name="Chang J.Y."/>
            <person name="Sanford R."/>
            <person name="Fouke B.W."/>
        </authorList>
    </citation>
    <scope>NUCLEOTIDE SEQUENCE [LARGE SCALE GENOMIC DNA]</scope>
    <source>
        <strain evidence="2 3">Z9</strain>
    </source>
</reference>
<keyword evidence="3" id="KW-1185">Reference proteome</keyword>
<dbReference type="Proteomes" id="UP000070352">
    <property type="component" value="Unassembled WGS sequence"/>
</dbReference>
<accession>A0A135L3T9</accession>
<keyword evidence="1" id="KW-0812">Transmembrane</keyword>
<protein>
    <submittedName>
        <fullName evidence="2">Uncharacterized protein</fullName>
    </submittedName>
</protein>
<sequence length="74" mass="8936">MIKTRYRPYEEKFILFSDYVEKTIKKIFILVLILLIGIQFLLCFESFRKEFIPVEKMEGSASKFHHTIDYIGRI</sequence>
<evidence type="ECO:0000256" key="1">
    <source>
        <dbReference type="SAM" id="Phobius"/>
    </source>
</evidence>
<proteinExistence type="predicted"/>
<keyword evidence="1" id="KW-0472">Membrane</keyword>
<evidence type="ECO:0000313" key="2">
    <source>
        <dbReference type="EMBL" id="KXG43655.1"/>
    </source>
</evidence>
<feature type="transmembrane region" description="Helical" evidence="1">
    <location>
        <begin position="27"/>
        <end position="47"/>
    </location>
</feature>
<gene>
    <name evidence="2" type="ORF">U473_06210</name>
</gene>